<evidence type="ECO:0000256" key="1">
    <source>
        <dbReference type="SAM" id="MobiDB-lite"/>
    </source>
</evidence>
<gene>
    <name evidence="2" type="ORF">BN2476_120050</name>
</gene>
<accession>A0A1N7RR45</accession>
<proteinExistence type="predicted"/>
<reference evidence="2" key="1">
    <citation type="submission" date="2016-12" db="EMBL/GenBank/DDBJ databases">
        <authorList>
            <person name="Moulin L."/>
        </authorList>
    </citation>
    <scope>NUCLEOTIDE SEQUENCE [LARGE SCALE GENOMIC DNA]</scope>
    <source>
        <strain evidence="2">STM 7183</strain>
    </source>
</reference>
<organism evidence="2 3">
    <name type="scientific">Paraburkholderia piptadeniae</name>
    <dbReference type="NCBI Taxonomy" id="1701573"/>
    <lineage>
        <taxon>Bacteria</taxon>
        <taxon>Pseudomonadati</taxon>
        <taxon>Pseudomonadota</taxon>
        <taxon>Betaproteobacteria</taxon>
        <taxon>Burkholderiales</taxon>
        <taxon>Burkholderiaceae</taxon>
        <taxon>Paraburkholderia</taxon>
    </lineage>
</organism>
<evidence type="ECO:0000313" key="2">
    <source>
        <dbReference type="EMBL" id="SIT37578.1"/>
    </source>
</evidence>
<protein>
    <submittedName>
        <fullName evidence="2">Uncharacterized protein</fullName>
    </submittedName>
</protein>
<keyword evidence="3" id="KW-1185">Reference proteome</keyword>
<name>A0A1N7RR45_9BURK</name>
<evidence type="ECO:0000313" key="3">
    <source>
        <dbReference type="Proteomes" id="UP000195569"/>
    </source>
</evidence>
<dbReference type="Proteomes" id="UP000195569">
    <property type="component" value="Unassembled WGS sequence"/>
</dbReference>
<feature type="region of interest" description="Disordered" evidence="1">
    <location>
        <begin position="126"/>
        <end position="168"/>
    </location>
</feature>
<dbReference type="EMBL" id="CYGY02000012">
    <property type="protein sequence ID" value="SIT37578.1"/>
    <property type="molecule type" value="Genomic_DNA"/>
</dbReference>
<comment type="caution">
    <text evidence="2">The sequence shown here is derived from an EMBL/GenBank/DDBJ whole genome shotgun (WGS) entry which is preliminary data.</text>
</comment>
<dbReference type="AlphaFoldDB" id="A0A1N7RR45"/>
<sequence length="168" mass="17360">MDTKRLRSLFSFHSRGAIRARRAFRFFSETHPGAPAACQASLPKLNGNIDAAEAGDGVVDAAANIVVATDVGADKDGVGTEFAKLGFQRLAFGFTTAGNEQSASCGACVRPIARHVQAGQIRSHANGEMFPGATPKEDLPSGFANHDGSEVASSTMGRAPGPSASRAT</sequence>